<dbReference type="SUPFAM" id="SSF50965">
    <property type="entry name" value="Galactose oxidase, central domain"/>
    <property type="match status" value="1"/>
</dbReference>
<dbReference type="STRING" id="4155.A0A022Q2G5"/>
<dbReference type="PANTHER" id="PTHR31672">
    <property type="entry name" value="BNACNNG10540D PROTEIN"/>
    <property type="match status" value="1"/>
</dbReference>
<sequence length="271" mass="31060">SSVVELVDVRASYNGLVLATMRSDCKSLFLMNPVSRKHIKLPLGTEGNFYDESFDLAFCKEAKTYKVVHLFREKSRQLIGCEILNISTRKWSRKSEGPPSELFSNIRQIPVSVNGSLYWMPPKVVCDDFISMSLTNEKFVSMKLPDCRKTMDKLVEIGGNLGYVTHSRLDVLHVWILTNEDGGSRLNWIKKYTIGLDFEFLNRFPICGARNGKGLVFESRENDLYVYSFDNGGMEMVYSSGGELWFDSIDNLYIPHRNTLSSWEDLPHILR</sequence>
<dbReference type="NCBIfam" id="TIGR01640">
    <property type="entry name" value="F_box_assoc_1"/>
    <property type="match status" value="1"/>
</dbReference>
<evidence type="ECO:0000259" key="1">
    <source>
        <dbReference type="Pfam" id="PF07734"/>
    </source>
</evidence>
<dbReference type="InterPro" id="IPR050796">
    <property type="entry name" value="SCF_F-box_component"/>
</dbReference>
<dbReference type="PANTHER" id="PTHR31672:SF11">
    <property type="entry name" value="F-BOX PROTEIN CPR1-LIKE ISOFORM X2"/>
    <property type="match status" value="1"/>
</dbReference>
<dbReference type="InterPro" id="IPR017451">
    <property type="entry name" value="F-box-assoc_interact_dom"/>
</dbReference>
<accession>A0A022Q2G5</accession>
<dbReference type="EMBL" id="KI632191">
    <property type="protein sequence ID" value="EYU22827.1"/>
    <property type="molecule type" value="Genomic_DNA"/>
</dbReference>
<dbReference type="InterPro" id="IPR006527">
    <property type="entry name" value="F-box-assoc_dom_typ1"/>
</dbReference>
<dbReference type="AlphaFoldDB" id="A0A022Q2G5"/>
<feature type="non-terminal residue" evidence="2">
    <location>
        <position position="1"/>
    </location>
</feature>
<gene>
    <name evidence="2" type="ORF">MIMGU_mgv1a023546mg</name>
</gene>
<keyword evidence="3" id="KW-1185">Reference proteome</keyword>
<name>A0A022Q2G5_ERYGU</name>
<dbReference type="Proteomes" id="UP000030748">
    <property type="component" value="Unassembled WGS sequence"/>
</dbReference>
<reference evidence="2 3" key="1">
    <citation type="journal article" date="2013" name="Proc. Natl. Acad. Sci. U.S.A.">
        <title>Fine-scale variation in meiotic recombination in Mimulus inferred from population shotgun sequencing.</title>
        <authorList>
            <person name="Hellsten U."/>
            <person name="Wright K.M."/>
            <person name="Jenkins J."/>
            <person name="Shu S."/>
            <person name="Yuan Y."/>
            <person name="Wessler S.R."/>
            <person name="Schmutz J."/>
            <person name="Willis J.H."/>
            <person name="Rokhsar D.S."/>
        </authorList>
    </citation>
    <scope>NUCLEOTIDE SEQUENCE [LARGE SCALE GENOMIC DNA]</scope>
    <source>
        <strain evidence="3">cv. DUN x IM62</strain>
    </source>
</reference>
<feature type="domain" description="F-box associated beta-propeller type 1" evidence="1">
    <location>
        <begin position="13"/>
        <end position="247"/>
    </location>
</feature>
<dbReference type="Pfam" id="PF07734">
    <property type="entry name" value="FBA_1"/>
    <property type="match status" value="1"/>
</dbReference>
<dbReference type="eggNOG" id="ENOG502QW61">
    <property type="taxonomic scope" value="Eukaryota"/>
</dbReference>
<evidence type="ECO:0000313" key="3">
    <source>
        <dbReference type="Proteomes" id="UP000030748"/>
    </source>
</evidence>
<organism evidence="2 3">
    <name type="scientific">Erythranthe guttata</name>
    <name type="common">Yellow monkey flower</name>
    <name type="synonym">Mimulus guttatus</name>
    <dbReference type="NCBI Taxonomy" id="4155"/>
    <lineage>
        <taxon>Eukaryota</taxon>
        <taxon>Viridiplantae</taxon>
        <taxon>Streptophyta</taxon>
        <taxon>Embryophyta</taxon>
        <taxon>Tracheophyta</taxon>
        <taxon>Spermatophyta</taxon>
        <taxon>Magnoliopsida</taxon>
        <taxon>eudicotyledons</taxon>
        <taxon>Gunneridae</taxon>
        <taxon>Pentapetalae</taxon>
        <taxon>asterids</taxon>
        <taxon>lamiids</taxon>
        <taxon>Lamiales</taxon>
        <taxon>Phrymaceae</taxon>
        <taxon>Erythranthe</taxon>
    </lineage>
</organism>
<protein>
    <recommendedName>
        <fullName evidence="1">F-box associated beta-propeller type 1 domain-containing protein</fullName>
    </recommendedName>
</protein>
<dbReference type="InterPro" id="IPR011043">
    <property type="entry name" value="Gal_Oxase/kelch_b-propeller"/>
</dbReference>
<proteinExistence type="predicted"/>
<evidence type="ECO:0000313" key="2">
    <source>
        <dbReference type="EMBL" id="EYU22827.1"/>
    </source>
</evidence>